<dbReference type="EMBL" id="JBCHKQ010000001">
    <property type="protein sequence ID" value="MEM5947468.1"/>
    <property type="molecule type" value="Genomic_DNA"/>
</dbReference>
<dbReference type="GO" id="GO:0016757">
    <property type="term" value="F:glycosyltransferase activity"/>
    <property type="evidence" value="ECO:0007669"/>
    <property type="project" value="UniProtKB-KW"/>
</dbReference>
<dbReference type="Proteomes" id="UP001466331">
    <property type="component" value="Unassembled WGS sequence"/>
</dbReference>
<protein>
    <submittedName>
        <fullName evidence="2">Glycosyltransferase family 2 protein</fullName>
        <ecNumber evidence="2">2.4.-.-</ecNumber>
    </submittedName>
</protein>
<dbReference type="RefSeq" id="WP_420068916.1">
    <property type="nucleotide sequence ID" value="NZ_JBCHKQ010000001.1"/>
</dbReference>
<sequence length="248" mass="28856">MSDKLVSIVMPVYNSSRFIEDTLNSVLAQTYSNWELIAVDDCSTDDSYEILKKYADKDKRITVLRLEKNSGAAVARNRAIDVARGDYIAFIDSDDLWVPEKLSVQVNFMQKNNVYFSFSSYKKIRDSGELIKIVRAPFKVNYTKNLWFNRITTPSVMYNAVFFGKQYMPDIRARQDYGMWLKLLKKADAFGIETPLVMVIKRHNSLSSNKLKMIKYNWKLYREIENLPLPVSLWALIGDILSRLLFIK</sequence>
<keyword evidence="2" id="KW-0808">Transferase</keyword>
<dbReference type="PANTHER" id="PTHR22916">
    <property type="entry name" value="GLYCOSYLTRANSFERASE"/>
    <property type="match status" value="1"/>
</dbReference>
<dbReference type="Pfam" id="PF00535">
    <property type="entry name" value="Glycos_transf_2"/>
    <property type="match status" value="1"/>
</dbReference>
<dbReference type="InterPro" id="IPR001173">
    <property type="entry name" value="Glyco_trans_2-like"/>
</dbReference>
<reference evidence="2 3" key="1">
    <citation type="submission" date="2024-03" db="EMBL/GenBank/DDBJ databases">
        <title>Ignisphaera cupida sp. nov., a hyperthermophilic hydrolytic archaeon from a hot spring of Kamchatka, and proposal of Ignisphaeraceae fam. nov.</title>
        <authorList>
            <person name="Podosokorskaya O.A."/>
            <person name="Elcheninov A.G."/>
            <person name="Maltseva A.I."/>
            <person name="Zayulina K.S."/>
            <person name="Novikov A."/>
            <person name="Merkel A.Y."/>
        </authorList>
    </citation>
    <scope>NUCLEOTIDE SEQUENCE [LARGE SCALE GENOMIC DNA]</scope>
    <source>
        <strain evidence="2 3">38H-sp</strain>
    </source>
</reference>
<evidence type="ECO:0000313" key="2">
    <source>
        <dbReference type="EMBL" id="MEM5947468.1"/>
    </source>
</evidence>
<comment type="caution">
    <text evidence="2">The sequence shown here is derived from an EMBL/GenBank/DDBJ whole genome shotgun (WGS) entry which is preliminary data.</text>
</comment>
<keyword evidence="3" id="KW-1185">Reference proteome</keyword>
<dbReference type="Gene3D" id="3.90.550.10">
    <property type="entry name" value="Spore Coat Polysaccharide Biosynthesis Protein SpsA, Chain A"/>
    <property type="match status" value="1"/>
</dbReference>
<gene>
    <name evidence="2" type="ORF">WKV44_02815</name>
</gene>
<keyword evidence="2" id="KW-0328">Glycosyltransferase</keyword>
<proteinExistence type="predicted"/>
<name>A0ABU9U9X6_9SPIR</name>
<dbReference type="InterPro" id="IPR029044">
    <property type="entry name" value="Nucleotide-diphossugar_trans"/>
</dbReference>
<dbReference type="CDD" id="cd00761">
    <property type="entry name" value="Glyco_tranf_GTA_type"/>
    <property type="match status" value="1"/>
</dbReference>
<accession>A0ABU9U9X6</accession>
<feature type="domain" description="Glycosyltransferase 2-like" evidence="1">
    <location>
        <begin position="7"/>
        <end position="136"/>
    </location>
</feature>
<dbReference type="SUPFAM" id="SSF53448">
    <property type="entry name" value="Nucleotide-diphospho-sugar transferases"/>
    <property type="match status" value="1"/>
</dbReference>
<dbReference type="EC" id="2.4.-.-" evidence="2"/>
<evidence type="ECO:0000259" key="1">
    <source>
        <dbReference type="Pfam" id="PF00535"/>
    </source>
</evidence>
<evidence type="ECO:0000313" key="3">
    <source>
        <dbReference type="Proteomes" id="UP001466331"/>
    </source>
</evidence>
<organism evidence="2 3">
    <name type="scientific">Rarispira pelagica</name>
    <dbReference type="NCBI Taxonomy" id="3141764"/>
    <lineage>
        <taxon>Bacteria</taxon>
        <taxon>Pseudomonadati</taxon>
        <taxon>Spirochaetota</taxon>
        <taxon>Spirochaetia</taxon>
        <taxon>Winmispirales</taxon>
        <taxon>Winmispiraceae</taxon>
        <taxon>Rarispira</taxon>
    </lineage>
</organism>
<dbReference type="PANTHER" id="PTHR22916:SF3">
    <property type="entry name" value="UDP-GLCNAC:BETAGAL BETA-1,3-N-ACETYLGLUCOSAMINYLTRANSFERASE-LIKE PROTEIN 1"/>
    <property type="match status" value="1"/>
</dbReference>